<dbReference type="InterPro" id="IPR009011">
    <property type="entry name" value="Man6P_isomerase_rcpt-bd_dom_sf"/>
</dbReference>
<feature type="transmembrane region" description="Helical" evidence="9">
    <location>
        <begin position="176"/>
        <end position="201"/>
    </location>
</feature>
<feature type="signal peptide" evidence="10">
    <location>
        <begin position="1"/>
        <end position="20"/>
    </location>
</feature>
<evidence type="ECO:0000256" key="1">
    <source>
        <dbReference type="ARBA" id="ARBA00004308"/>
    </source>
</evidence>
<dbReference type="EMBL" id="SGPK01000696">
    <property type="protein sequence ID" value="THG99204.1"/>
    <property type="molecule type" value="Genomic_DNA"/>
</dbReference>
<evidence type="ECO:0000256" key="7">
    <source>
        <dbReference type="ARBA" id="ARBA00023157"/>
    </source>
</evidence>
<protein>
    <recommendedName>
        <fullName evidence="11">MRH domain-containing protein</fullName>
    </recommendedName>
</protein>
<name>A0A4S4KL71_9AGAM</name>
<evidence type="ECO:0000313" key="13">
    <source>
        <dbReference type="Proteomes" id="UP000308199"/>
    </source>
</evidence>
<dbReference type="Proteomes" id="UP000308199">
    <property type="component" value="Unassembled WGS sequence"/>
</dbReference>
<keyword evidence="3 9" id="KW-0812">Transmembrane</keyword>
<keyword evidence="7" id="KW-1015">Disulfide bond</keyword>
<keyword evidence="13" id="KW-1185">Reference proteome</keyword>
<proteinExistence type="predicted"/>
<dbReference type="SMART" id="SM01404">
    <property type="entry name" value="CIMR"/>
    <property type="match status" value="1"/>
</dbReference>
<evidence type="ECO:0000256" key="8">
    <source>
        <dbReference type="SAM" id="MobiDB-lite"/>
    </source>
</evidence>
<dbReference type="InterPro" id="IPR044865">
    <property type="entry name" value="MRH_dom"/>
</dbReference>
<organism evidence="12 13">
    <name type="scientific">Phellinidium pouzarii</name>
    <dbReference type="NCBI Taxonomy" id="167371"/>
    <lineage>
        <taxon>Eukaryota</taxon>
        <taxon>Fungi</taxon>
        <taxon>Dikarya</taxon>
        <taxon>Basidiomycota</taxon>
        <taxon>Agaricomycotina</taxon>
        <taxon>Agaricomycetes</taxon>
        <taxon>Hymenochaetales</taxon>
        <taxon>Hymenochaetaceae</taxon>
        <taxon>Phellinidium</taxon>
    </lineage>
</organism>
<dbReference type="AlphaFoldDB" id="A0A4S4KL71"/>
<accession>A0A4S4KL71</accession>
<keyword evidence="6 9" id="KW-0472">Membrane</keyword>
<dbReference type="PROSITE" id="PS51914">
    <property type="entry name" value="MRH"/>
    <property type="match status" value="1"/>
</dbReference>
<keyword evidence="4 10" id="KW-0732">Signal</keyword>
<dbReference type="GO" id="GO:0005770">
    <property type="term" value="C:late endosome"/>
    <property type="evidence" value="ECO:0007669"/>
    <property type="project" value="TreeGrafter"/>
</dbReference>
<dbReference type="PANTHER" id="PTHR15071:SF0">
    <property type="entry name" value="MANNOSE 6-PHOSPHATE RECEPTOR-LIKE PROTEIN 1"/>
    <property type="match status" value="1"/>
</dbReference>
<dbReference type="GO" id="GO:0000139">
    <property type="term" value="C:Golgi membrane"/>
    <property type="evidence" value="ECO:0007669"/>
    <property type="project" value="UniProtKB-SubCell"/>
</dbReference>
<feature type="domain" description="MRH" evidence="11">
    <location>
        <begin position="31"/>
        <end position="171"/>
    </location>
</feature>
<comment type="subcellular location">
    <subcellularLocation>
        <location evidence="1">Endomembrane system</location>
    </subcellularLocation>
</comment>
<dbReference type="GO" id="GO:0010008">
    <property type="term" value="C:endosome membrane"/>
    <property type="evidence" value="ECO:0007669"/>
    <property type="project" value="UniProtKB-SubCell"/>
</dbReference>
<dbReference type="GO" id="GO:0007034">
    <property type="term" value="P:vacuolar transport"/>
    <property type="evidence" value="ECO:0007669"/>
    <property type="project" value="TreeGrafter"/>
</dbReference>
<dbReference type="GO" id="GO:0005537">
    <property type="term" value="F:D-mannose binding"/>
    <property type="evidence" value="ECO:0007669"/>
    <property type="project" value="InterPro"/>
</dbReference>
<evidence type="ECO:0000256" key="5">
    <source>
        <dbReference type="ARBA" id="ARBA00022989"/>
    </source>
</evidence>
<sequence length="344" mass="37410">MKAALSVFAVVAALSTLVYAADNEPKACTAHDCGHSYDLSPLSASTDYVFTSFTGRNFTLNVCASVVSDPWNPRVDRPQDIGGFTRTAHGDISIGQANSTLHVRDGHPVLLLIDGSNCPQSDNLKASTAIRFICDTSVEEGKPQLIAQLPPDDDDACAFFIEWRTSYACPIPNRYAYWKTAIMVIVIILALLLTAIALLAAHKLIKRRRSSAADGYSSLPIGGPQRRWYAAFTPSALGEHVRDCGRLLMGQDPWGHPTAPGGSAPSSRTRGWGWRPSWGQHDRRNFTRLPRNAEEEAAMMGGGPFSVDDDDDEEDHHQGNGHSPMNAGDSFAEESAAWVVFRLA</sequence>
<dbReference type="Gene3D" id="2.70.130.10">
    <property type="entry name" value="Mannose-6-phosphate receptor binding domain"/>
    <property type="match status" value="1"/>
</dbReference>
<feature type="chain" id="PRO_5020795385" description="MRH domain-containing protein" evidence="10">
    <location>
        <begin position="21"/>
        <end position="344"/>
    </location>
</feature>
<feature type="region of interest" description="Disordered" evidence="8">
    <location>
        <begin position="252"/>
        <end position="331"/>
    </location>
</feature>
<dbReference type="OrthoDB" id="4504960at2759"/>
<keyword evidence="5 9" id="KW-1133">Transmembrane helix</keyword>
<evidence type="ECO:0000256" key="4">
    <source>
        <dbReference type="ARBA" id="ARBA00022729"/>
    </source>
</evidence>
<reference evidence="12 13" key="1">
    <citation type="submission" date="2019-02" db="EMBL/GenBank/DDBJ databases">
        <title>Genome sequencing of the rare red list fungi Phellinidium pouzarii.</title>
        <authorList>
            <person name="Buettner E."/>
            <person name="Kellner H."/>
        </authorList>
    </citation>
    <scope>NUCLEOTIDE SEQUENCE [LARGE SCALE GENOMIC DNA]</scope>
    <source>
        <strain evidence="12 13">DSM 108285</strain>
    </source>
</reference>
<keyword evidence="2" id="KW-0813">Transport</keyword>
<dbReference type="GO" id="GO:0038023">
    <property type="term" value="F:signaling receptor activity"/>
    <property type="evidence" value="ECO:0007669"/>
    <property type="project" value="InterPro"/>
</dbReference>
<dbReference type="SUPFAM" id="SSF50911">
    <property type="entry name" value="Mannose 6-phosphate receptor domain"/>
    <property type="match status" value="1"/>
</dbReference>
<evidence type="ECO:0000256" key="10">
    <source>
        <dbReference type="SAM" id="SignalP"/>
    </source>
</evidence>
<evidence type="ECO:0000256" key="6">
    <source>
        <dbReference type="ARBA" id="ARBA00023136"/>
    </source>
</evidence>
<dbReference type="PANTHER" id="PTHR15071">
    <property type="entry name" value="MANNOSE-6-PHOSPHATE RECEPTOR FAMILY MEMBER"/>
    <property type="match status" value="1"/>
</dbReference>
<gene>
    <name evidence="12" type="ORF">EW145_g7305</name>
</gene>
<dbReference type="Pfam" id="PF00878">
    <property type="entry name" value="CIMR"/>
    <property type="match status" value="1"/>
</dbReference>
<evidence type="ECO:0000256" key="3">
    <source>
        <dbReference type="ARBA" id="ARBA00022692"/>
    </source>
</evidence>
<evidence type="ECO:0000256" key="2">
    <source>
        <dbReference type="ARBA" id="ARBA00022448"/>
    </source>
</evidence>
<comment type="caution">
    <text evidence="12">The sequence shown here is derived from an EMBL/GenBank/DDBJ whole genome shotgun (WGS) entry which is preliminary data.</text>
</comment>
<evidence type="ECO:0000313" key="12">
    <source>
        <dbReference type="EMBL" id="THG99204.1"/>
    </source>
</evidence>
<dbReference type="InterPro" id="IPR000479">
    <property type="entry name" value="CIMR_rpt"/>
</dbReference>
<evidence type="ECO:0000259" key="11">
    <source>
        <dbReference type="PROSITE" id="PS51914"/>
    </source>
</evidence>
<evidence type="ECO:0000256" key="9">
    <source>
        <dbReference type="SAM" id="Phobius"/>
    </source>
</evidence>